<dbReference type="AlphaFoldDB" id="A0AAE1Y5J8"/>
<evidence type="ECO:0000256" key="4">
    <source>
        <dbReference type="ARBA" id="ARBA00022771"/>
    </source>
</evidence>
<accession>A0AAE1Y5J8</accession>
<dbReference type="Proteomes" id="UP001293254">
    <property type="component" value="Unassembled WGS sequence"/>
</dbReference>
<evidence type="ECO:0000256" key="1">
    <source>
        <dbReference type="ARBA" id="ARBA00000900"/>
    </source>
</evidence>
<dbReference type="PROSITE" id="PS50089">
    <property type="entry name" value="ZF_RING_2"/>
    <property type="match status" value="1"/>
</dbReference>
<dbReference type="GO" id="GO:0061630">
    <property type="term" value="F:ubiquitin protein ligase activity"/>
    <property type="evidence" value="ECO:0007669"/>
    <property type="project" value="UniProtKB-EC"/>
</dbReference>
<comment type="caution">
    <text evidence="8">The sequence shown here is derived from an EMBL/GenBank/DDBJ whole genome shotgun (WGS) entry which is preliminary data.</text>
</comment>
<dbReference type="GO" id="GO:0016567">
    <property type="term" value="P:protein ubiquitination"/>
    <property type="evidence" value="ECO:0007669"/>
    <property type="project" value="TreeGrafter"/>
</dbReference>
<dbReference type="InterPro" id="IPR013083">
    <property type="entry name" value="Znf_RING/FYVE/PHD"/>
</dbReference>
<dbReference type="InterPro" id="IPR011016">
    <property type="entry name" value="Znf_RING-CH"/>
</dbReference>
<keyword evidence="3" id="KW-0479">Metal-binding</keyword>
<evidence type="ECO:0000313" key="9">
    <source>
        <dbReference type="Proteomes" id="UP001293254"/>
    </source>
</evidence>
<name>A0AAE1Y5J8_9LAMI</name>
<keyword evidence="5" id="KW-0862">Zinc</keyword>
<reference evidence="8" key="1">
    <citation type="submission" date="2020-06" db="EMBL/GenBank/DDBJ databases">
        <authorList>
            <person name="Li T."/>
            <person name="Hu X."/>
            <person name="Zhang T."/>
            <person name="Song X."/>
            <person name="Zhang H."/>
            <person name="Dai N."/>
            <person name="Sheng W."/>
            <person name="Hou X."/>
            <person name="Wei L."/>
        </authorList>
    </citation>
    <scope>NUCLEOTIDE SEQUENCE</scope>
    <source>
        <strain evidence="8">3651</strain>
        <tissue evidence="8">Leaf</tissue>
    </source>
</reference>
<evidence type="ECO:0000256" key="6">
    <source>
        <dbReference type="PROSITE-ProRule" id="PRU00175"/>
    </source>
</evidence>
<evidence type="ECO:0000256" key="2">
    <source>
        <dbReference type="ARBA" id="ARBA00012483"/>
    </source>
</evidence>
<comment type="catalytic activity">
    <reaction evidence="1">
        <text>S-ubiquitinyl-[E2 ubiquitin-conjugating enzyme]-L-cysteine + [acceptor protein]-L-lysine = [E2 ubiquitin-conjugating enzyme]-L-cysteine + N(6)-ubiquitinyl-[acceptor protein]-L-lysine.</text>
        <dbReference type="EC" id="2.3.2.27"/>
    </reaction>
</comment>
<proteinExistence type="predicted"/>
<evidence type="ECO:0000256" key="3">
    <source>
        <dbReference type="ARBA" id="ARBA00022723"/>
    </source>
</evidence>
<dbReference type="SMART" id="SM00184">
    <property type="entry name" value="RING"/>
    <property type="match status" value="1"/>
</dbReference>
<dbReference type="Gene3D" id="3.30.40.10">
    <property type="entry name" value="Zinc/RING finger domain, C3HC4 (zinc finger)"/>
    <property type="match status" value="1"/>
</dbReference>
<dbReference type="EMBL" id="JACGWO010000007">
    <property type="protein sequence ID" value="KAK4423762.1"/>
    <property type="molecule type" value="Genomic_DNA"/>
</dbReference>
<dbReference type="Pfam" id="PF13639">
    <property type="entry name" value="zf-RING_2"/>
    <property type="match status" value="1"/>
</dbReference>
<evidence type="ECO:0000256" key="5">
    <source>
        <dbReference type="ARBA" id="ARBA00022833"/>
    </source>
</evidence>
<feature type="domain" description="RING-type" evidence="7">
    <location>
        <begin position="184"/>
        <end position="225"/>
    </location>
</feature>
<reference evidence="8" key="2">
    <citation type="journal article" date="2024" name="Plant">
        <title>Genomic evolution and insights into agronomic trait innovations of Sesamum species.</title>
        <authorList>
            <person name="Miao H."/>
            <person name="Wang L."/>
            <person name="Qu L."/>
            <person name="Liu H."/>
            <person name="Sun Y."/>
            <person name="Le M."/>
            <person name="Wang Q."/>
            <person name="Wei S."/>
            <person name="Zheng Y."/>
            <person name="Lin W."/>
            <person name="Duan Y."/>
            <person name="Cao H."/>
            <person name="Xiong S."/>
            <person name="Wang X."/>
            <person name="Wei L."/>
            <person name="Li C."/>
            <person name="Ma Q."/>
            <person name="Ju M."/>
            <person name="Zhao R."/>
            <person name="Li G."/>
            <person name="Mu C."/>
            <person name="Tian Q."/>
            <person name="Mei H."/>
            <person name="Zhang T."/>
            <person name="Gao T."/>
            <person name="Zhang H."/>
        </authorList>
    </citation>
    <scope>NUCLEOTIDE SEQUENCE</scope>
    <source>
        <strain evidence="8">3651</strain>
    </source>
</reference>
<dbReference type="SMART" id="SM00744">
    <property type="entry name" value="RINGv"/>
    <property type="match status" value="1"/>
</dbReference>
<dbReference type="GO" id="GO:0005737">
    <property type="term" value="C:cytoplasm"/>
    <property type="evidence" value="ECO:0007669"/>
    <property type="project" value="TreeGrafter"/>
</dbReference>
<protein>
    <recommendedName>
        <fullName evidence="2">RING-type E3 ubiquitin transferase</fullName>
        <ecNumber evidence="2">2.3.2.27</ecNumber>
    </recommendedName>
</protein>
<evidence type="ECO:0000259" key="7">
    <source>
        <dbReference type="PROSITE" id="PS50089"/>
    </source>
</evidence>
<gene>
    <name evidence="8" type="ORF">Salat_1959100</name>
</gene>
<sequence>MEDFMTCKQAVFTKHLGQRSFTTRDPTIPDSDELQIYFMFSCKPVFFEWVSLQDSPQREFLRRVDPPSTQKLIRVNLEQLATKARRTIKRKLKYLPVEAGLRRKLIDFAVNKAWDVLESTPIEHNTVHLHFRVLMVHRHVFGQMHAVDLVTRRSMEEQKACLVPAVEWSIESLESKRLTEDGTCSVCLDDLVCGGEGVLMPCAHVFHGDCIKKWLRTSHYCPVCRFEMPTS</sequence>
<dbReference type="InterPro" id="IPR001841">
    <property type="entry name" value="Znf_RING"/>
</dbReference>
<keyword evidence="9" id="KW-1185">Reference proteome</keyword>
<organism evidence="8 9">
    <name type="scientific">Sesamum alatum</name>
    <dbReference type="NCBI Taxonomy" id="300844"/>
    <lineage>
        <taxon>Eukaryota</taxon>
        <taxon>Viridiplantae</taxon>
        <taxon>Streptophyta</taxon>
        <taxon>Embryophyta</taxon>
        <taxon>Tracheophyta</taxon>
        <taxon>Spermatophyta</taxon>
        <taxon>Magnoliopsida</taxon>
        <taxon>eudicotyledons</taxon>
        <taxon>Gunneridae</taxon>
        <taxon>Pentapetalae</taxon>
        <taxon>asterids</taxon>
        <taxon>lamiids</taxon>
        <taxon>Lamiales</taxon>
        <taxon>Pedaliaceae</taxon>
        <taxon>Sesamum</taxon>
    </lineage>
</organism>
<dbReference type="GO" id="GO:0008270">
    <property type="term" value="F:zinc ion binding"/>
    <property type="evidence" value="ECO:0007669"/>
    <property type="project" value="UniProtKB-KW"/>
</dbReference>
<dbReference type="SUPFAM" id="SSF57850">
    <property type="entry name" value="RING/U-box"/>
    <property type="match status" value="1"/>
</dbReference>
<dbReference type="EC" id="2.3.2.27" evidence="2"/>
<evidence type="ECO:0000313" key="8">
    <source>
        <dbReference type="EMBL" id="KAK4423762.1"/>
    </source>
</evidence>
<dbReference type="PANTHER" id="PTHR15710">
    <property type="entry name" value="E3 UBIQUITIN-PROTEIN LIGASE PRAJA"/>
    <property type="match status" value="1"/>
</dbReference>
<dbReference type="PANTHER" id="PTHR15710:SF77">
    <property type="entry name" value="RING-H2 FINGER PROTEIN ATL21B"/>
    <property type="match status" value="1"/>
</dbReference>
<keyword evidence="4 6" id="KW-0863">Zinc-finger</keyword>